<name>A0A7Z0UHZ5_9HYPH</name>
<sequence length="122" mass="13493">MPTTDDEIEQLRKVMTFRRRLETIGLTAAYPTRDEFRERARIGLLRAVADILRDDMPSRELDEEAVASPALNENLGTLARQYDQVPGNATGLAAETAYDDNTRGHESGSTSGARIAGFPNVR</sequence>
<proteinExistence type="predicted"/>
<reference evidence="2 3" key="1">
    <citation type="submission" date="2020-07" db="EMBL/GenBank/DDBJ databases">
        <authorList>
            <person name="Sun Q."/>
        </authorList>
    </citation>
    <scope>NUCLEOTIDE SEQUENCE [LARGE SCALE GENOMIC DNA]</scope>
    <source>
        <strain evidence="2 3">WYCCWR 11290</strain>
    </source>
</reference>
<evidence type="ECO:0000313" key="3">
    <source>
        <dbReference type="Proteomes" id="UP000532162"/>
    </source>
</evidence>
<comment type="caution">
    <text evidence="2">The sequence shown here is derived from an EMBL/GenBank/DDBJ whole genome shotgun (WGS) entry which is preliminary data.</text>
</comment>
<organism evidence="2 3">
    <name type="scientific">Rhizobium changzhiense</name>
    <dbReference type="NCBI Taxonomy" id="2692317"/>
    <lineage>
        <taxon>Bacteria</taxon>
        <taxon>Pseudomonadati</taxon>
        <taxon>Pseudomonadota</taxon>
        <taxon>Alphaproteobacteria</taxon>
        <taxon>Hyphomicrobiales</taxon>
        <taxon>Rhizobiaceae</taxon>
        <taxon>Rhizobium/Agrobacterium group</taxon>
        <taxon>Rhizobium</taxon>
    </lineage>
</organism>
<dbReference type="RefSeq" id="WP_180697395.1">
    <property type="nucleotide sequence ID" value="NZ_JACCPJ010000015.1"/>
</dbReference>
<evidence type="ECO:0000256" key="1">
    <source>
        <dbReference type="SAM" id="MobiDB-lite"/>
    </source>
</evidence>
<evidence type="ECO:0000313" key="2">
    <source>
        <dbReference type="EMBL" id="NZD66193.1"/>
    </source>
</evidence>
<accession>A0A7Z0UHZ5</accession>
<dbReference type="EMBL" id="JACCPJ010000015">
    <property type="protein sequence ID" value="NZD66193.1"/>
    <property type="molecule type" value="Genomic_DNA"/>
</dbReference>
<gene>
    <name evidence="2" type="ORF">HX900_34670</name>
</gene>
<dbReference type="AlphaFoldDB" id="A0A7Z0UHZ5"/>
<feature type="region of interest" description="Disordered" evidence="1">
    <location>
        <begin position="98"/>
        <end position="122"/>
    </location>
</feature>
<protein>
    <submittedName>
        <fullName evidence="2">Uncharacterized protein</fullName>
    </submittedName>
</protein>
<dbReference type="Proteomes" id="UP000532162">
    <property type="component" value="Unassembled WGS sequence"/>
</dbReference>